<evidence type="ECO:0000313" key="5">
    <source>
        <dbReference type="EMBL" id="SUN36548.1"/>
    </source>
</evidence>
<dbReference type="PANTHER" id="PTHR48094">
    <property type="entry name" value="PROTEIN/NUCLEIC ACID DEGLYCASE DJ-1-RELATED"/>
    <property type="match status" value="1"/>
</dbReference>
<evidence type="ECO:0000259" key="4">
    <source>
        <dbReference type="Pfam" id="PF01965"/>
    </source>
</evidence>
<accession>A0A380JHE9</accession>
<name>A0A380JHE9_STRDO</name>
<keyword evidence="2" id="KW-0456">Lyase</keyword>
<dbReference type="RefSeq" id="WP_115325085.1">
    <property type="nucleotide sequence ID" value="NZ_UHFA01000002.1"/>
</dbReference>
<dbReference type="InterPro" id="IPR050325">
    <property type="entry name" value="Prot/Nucl_acid_deglycase"/>
</dbReference>
<dbReference type="GO" id="GO:0005737">
    <property type="term" value="C:cytoplasm"/>
    <property type="evidence" value="ECO:0007669"/>
    <property type="project" value="TreeGrafter"/>
</dbReference>
<sequence>MKPLLILATNQNHYEGQEIPTGLWLGELTHFIAIMEEKGLPYQIASLKGGEIPLDPFSLTEQFMDQESMDYYDDLAFMSSLVNSLALDKLEPADYSGLYFTGGHGAMYDFARDPQVADWILAMSAAQKPVATICHGTAALTNPQLEVDGEAWVEGKRVTGYSNAEELYVGHSDHVPFLLQDRLERMGADYVEANPFHSHVLTDGKLITGQNPQSTKELARTLAGLLLGEEEC</sequence>
<proteinExistence type="inferred from homology"/>
<dbReference type="GO" id="GO:0019172">
    <property type="term" value="F:glyoxalase III activity"/>
    <property type="evidence" value="ECO:0007669"/>
    <property type="project" value="TreeGrafter"/>
</dbReference>
<evidence type="ECO:0000256" key="1">
    <source>
        <dbReference type="ARBA" id="ARBA00023016"/>
    </source>
</evidence>
<dbReference type="SUPFAM" id="SSF52317">
    <property type="entry name" value="Class I glutamine amidotransferase-like"/>
    <property type="match status" value="1"/>
</dbReference>
<protein>
    <submittedName>
        <fullName evidence="5">DJ-1/PfpI family protein</fullName>
    </submittedName>
</protein>
<gene>
    <name evidence="5" type="ORF">NCTC11391_01544</name>
</gene>
<dbReference type="AlphaFoldDB" id="A0A380JHE9"/>
<reference evidence="5 6" key="1">
    <citation type="submission" date="2018-06" db="EMBL/GenBank/DDBJ databases">
        <authorList>
            <consortium name="Pathogen Informatics"/>
            <person name="Doyle S."/>
        </authorList>
    </citation>
    <scope>NUCLEOTIDE SEQUENCE [LARGE SCALE GENOMIC DNA]</scope>
    <source>
        <strain evidence="6">NCTC 11391</strain>
    </source>
</reference>
<dbReference type="Gene3D" id="3.40.50.880">
    <property type="match status" value="1"/>
</dbReference>
<organism evidence="5 6">
    <name type="scientific">Streptococcus downei MFe28</name>
    <dbReference type="NCBI Taxonomy" id="764290"/>
    <lineage>
        <taxon>Bacteria</taxon>
        <taxon>Bacillati</taxon>
        <taxon>Bacillota</taxon>
        <taxon>Bacilli</taxon>
        <taxon>Lactobacillales</taxon>
        <taxon>Streptococcaceae</taxon>
        <taxon>Streptococcus</taxon>
    </lineage>
</organism>
<keyword evidence="6" id="KW-1185">Reference proteome</keyword>
<dbReference type="Proteomes" id="UP000254082">
    <property type="component" value="Unassembled WGS sequence"/>
</dbReference>
<dbReference type="PANTHER" id="PTHR48094:SF11">
    <property type="entry name" value="GLUTATHIONE-INDEPENDENT GLYOXALASE HSP31-RELATED"/>
    <property type="match status" value="1"/>
</dbReference>
<comment type="similarity">
    <text evidence="3">Belongs to the peptidase C56 family. HSP31-like subfamily.</text>
</comment>
<evidence type="ECO:0000313" key="6">
    <source>
        <dbReference type="Proteomes" id="UP000254082"/>
    </source>
</evidence>
<evidence type="ECO:0000256" key="2">
    <source>
        <dbReference type="ARBA" id="ARBA00023239"/>
    </source>
</evidence>
<dbReference type="Pfam" id="PF01965">
    <property type="entry name" value="DJ-1_PfpI"/>
    <property type="match status" value="1"/>
</dbReference>
<dbReference type="CDD" id="cd03141">
    <property type="entry name" value="GATase1_Hsp31_like"/>
    <property type="match status" value="1"/>
</dbReference>
<dbReference type="EMBL" id="UHFA01000002">
    <property type="protein sequence ID" value="SUN36548.1"/>
    <property type="molecule type" value="Genomic_DNA"/>
</dbReference>
<evidence type="ECO:0000256" key="3">
    <source>
        <dbReference type="ARBA" id="ARBA00038493"/>
    </source>
</evidence>
<dbReference type="OrthoDB" id="9792284at2"/>
<keyword evidence="1" id="KW-0346">Stress response</keyword>
<dbReference type="GO" id="GO:0019243">
    <property type="term" value="P:methylglyoxal catabolic process to D-lactate via S-lactoyl-glutathione"/>
    <property type="evidence" value="ECO:0007669"/>
    <property type="project" value="TreeGrafter"/>
</dbReference>
<dbReference type="InterPro" id="IPR029062">
    <property type="entry name" value="Class_I_gatase-like"/>
</dbReference>
<feature type="domain" description="DJ-1/PfpI" evidence="4">
    <location>
        <begin position="81"/>
        <end position="222"/>
    </location>
</feature>
<dbReference type="InterPro" id="IPR002818">
    <property type="entry name" value="DJ-1/PfpI"/>
</dbReference>